<reference evidence="7 8" key="1">
    <citation type="submission" date="2022-05" db="EMBL/GenBank/DDBJ databases">
        <authorList>
            <consortium name="Genoscope - CEA"/>
            <person name="William W."/>
        </authorList>
    </citation>
    <scope>NUCLEOTIDE SEQUENCE [LARGE SCALE GENOMIC DNA]</scope>
</reference>
<evidence type="ECO:0000259" key="6">
    <source>
        <dbReference type="PROSITE" id="PS50261"/>
    </source>
</evidence>
<feature type="transmembrane region" description="Helical" evidence="5">
    <location>
        <begin position="86"/>
        <end position="104"/>
    </location>
</feature>
<organism evidence="7 8">
    <name type="scientific">Porites evermanni</name>
    <dbReference type="NCBI Taxonomy" id="104178"/>
    <lineage>
        <taxon>Eukaryota</taxon>
        <taxon>Metazoa</taxon>
        <taxon>Cnidaria</taxon>
        <taxon>Anthozoa</taxon>
        <taxon>Hexacorallia</taxon>
        <taxon>Scleractinia</taxon>
        <taxon>Fungiina</taxon>
        <taxon>Poritidae</taxon>
        <taxon>Porites</taxon>
    </lineage>
</organism>
<evidence type="ECO:0000256" key="3">
    <source>
        <dbReference type="ARBA" id="ARBA00022989"/>
    </source>
</evidence>
<keyword evidence="8" id="KW-1185">Reference proteome</keyword>
<dbReference type="EMBL" id="CALNXI010000019">
    <property type="protein sequence ID" value="CAH3015093.1"/>
    <property type="molecule type" value="Genomic_DNA"/>
</dbReference>
<feature type="non-terminal residue" evidence="7">
    <location>
        <position position="1"/>
    </location>
</feature>
<keyword evidence="3 5" id="KW-1133">Transmembrane helix</keyword>
<evidence type="ECO:0000256" key="1">
    <source>
        <dbReference type="ARBA" id="ARBA00004141"/>
    </source>
</evidence>
<dbReference type="PROSITE" id="PS50261">
    <property type="entry name" value="G_PROTEIN_RECEP_F2_4"/>
    <property type="match status" value="1"/>
</dbReference>
<dbReference type="Proteomes" id="UP001159427">
    <property type="component" value="Unassembled WGS sequence"/>
</dbReference>
<dbReference type="InterPro" id="IPR017981">
    <property type="entry name" value="GPCR_2-like_7TM"/>
</dbReference>
<accession>A0ABN8LI48</accession>
<dbReference type="PRINTS" id="PR00249">
    <property type="entry name" value="GPCRSECRETIN"/>
</dbReference>
<feature type="domain" description="G-protein coupled receptors family 2 profile 2" evidence="6">
    <location>
        <begin position="47"/>
        <end position="164"/>
    </location>
</feature>
<feature type="transmembrane region" description="Helical" evidence="5">
    <location>
        <begin position="110"/>
        <end position="134"/>
    </location>
</feature>
<evidence type="ECO:0000256" key="2">
    <source>
        <dbReference type="ARBA" id="ARBA00022692"/>
    </source>
</evidence>
<evidence type="ECO:0000256" key="4">
    <source>
        <dbReference type="ARBA" id="ARBA00023136"/>
    </source>
</evidence>
<dbReference type="Gene3D" id="1.20.1070.10">
    <property type="entry name" value="Rhodopsin 7-helix transmembrane proteins"/>
    <property type="match status" value="1"/>
</dbReference>
<evidence type="ECO:0000256" key="5">
    <source>
        <dbReference type="SAM" id="Phobius"/>
    </source>
</evidence>
<protein>
    <recommendedName>
        <fullName evidence="6">G-protein coupled receptors family 2 profile 2 domain-containing protein</fullName>
    </recommendedName>
</protein>
<comment type="caution">
    <text evidence="7">The sequence shown here is derived from an EMBL/GenBank/DDBJ whole genome shotgun (WGS) entry which is preliminary data.</text>
</comment>
<dbReference type="PANTHER" id="PTHR12011:SF347">
    <property type="entry name" value="FI21270P1-RELATED"/>
    <property type="match status" value="1"/>
</dbReference>
<name>A0ABN8LI48_9CNID</name>
<dbReference type="InterPro" id="IPR000832">
    <property type="entry name" value="GPCR_2_secretin-like"/>
</dbReference>
<keyword evidence="4 5" id="KW-0472">Membrane</keyword>
<evidence type="ECO:0000313" key="8">
    <source>
        <dbReference type="Proteomes" id="UP001159427"/>
    </source>
</evidence>
<feature type="transmembrane region" description="Helical" evidence="5">
    <location>
        <begin position="52"/>
        <end position="74"/>
    </location>
</feature>
<dbReference type="PANTHER" id="PTHR12011">
    <property type="entry name" value="ADHESION G-PROTEIN COUPLED RECEPTOR"/>
    <property type="match status" value="1"/>
</dbReference>
<feature type="non-terminal residue" evidence="7">
    <location>
        <position position="164"/>
    </location>
</feature>
<dbReference type="Pfam" id="PF00002">
    <property type="entry name" value="7tm_2"/>
    <property type="match status" value="1"/>
</dbReference>
<gene>
    <name evidence="7" type="ORF">PEVE_00012264</name>
</gene>
<comment type="subcellular location">
    <subcellularLocation>
        <location evidence="1">Membrane</location>
        <topology evidence="1">Multi-pass membrane protein</topology>
    </subcellularLocation>
</comment>
<evidence type="ECO:0000313" key="7">
    <source>
        <dbReference type="EMBL" id="CAH3015093.1"/>
    </source>
</evidence>
<keyword evidence="2 5" id="KW-0812">Transmembrane</keyword>
<proteinExistence type="predicted"/>
<sequence>TNELTNDQIRELLNDNNCTRLMFDEEKAIFLYHANVSKEYQKHENIQDTMEKILICISIAAVILALTLFSALRLKKSERIFIHKSLLVSLGVGNLVYVLDILFFTTREENVAFCSALAVIQHYFHTALFTWMLVEGVNLYIKLVKVYSLKEHYAGYAGMGWGKY</sequence>